<accession>A0A428NTB7</accession>
<proteinExistence type="predicted"/>
<keyword evidence="3" id="KW-1185">Reference proteome</keyword>
<evidence type="ECO:0000313" key="2">
    <source>
        <dbReference type="EMBL" id="RSL43987.1"/>
    </source>
</evidence>
<gene>
    <name evidence="2" type="ORF">CEP54_014873</name>
</gene>
<sequence>MPFSMRRALKDMYLSAAFQILDVWNYISSCPSCADLPILRAVVAEHREFLRRWVAASDLGPIELSINKQALSMECFTHPPHLRVLWGKICRVVGRIRDVWAAIVLKPSWVSLLDLQGTMAFYDGLLRDLESEQRLVAEDTVIHVRVKRQRSPSPLASRKRRDDREQPTTTLLKPSKRVPRRHHCRDEMFRGLLAMTYGQSNCPGFVAHPEEGELYLAYRWHSQCWLAALLLPQTDLAGVGLSGTLETLGLLKSLPDSLAFDVDTRRLRWRDGYENGGPLSYRQKFPVAFFTGPSFPDSGAVDWVSASELRVLDESCLKPSLIPHWRVVRAFLEKRTVTRVLRDRIGESPSSSDITPSQTSPLLRHHPFSDITMDSSVPCACQQDSNSVPLDVQGLVLKLRHALAISRCAHRNTFPRPRCISYHRRRQKRQLAGRSKPARYEKYTSKSSNANTEPTLPTKRGSDAPQLHDDAPRFMDVEDILARISYVEVDEVNLTQCYGSEGIQEAIDSAVPVYMTLHEMRDEQGMNGERIREIDILD</sequence>
<evidence type="ECO:0000313" key="3">
    <source>
        <dbReference type="Proteomes" id="UP000288168"/>
    </source>
</evidence>
<dbReference type="OrthoDB" id="5234017at2759"/>
<dbReference type="EMBL" id="NKCI01000305">
    <property type="protein sequence ID" value="RSL43987.1"/>
    <property type="molecule type" value="Genomic_DNA"/>
</dbReference>
<name>A0A428NTB7_9HYPO</name>
<evidence type="ECO:0000256" key="1">
    <source>
        <dbReference type="SAM" id="MobiDB-lite"/>
    </source>
</evidence>
<feature type="region of interest" description="Disordered" evidence="1">
    <location>
        <begin position="148"/>
        <end position="169"/>
    </location>
</feature>
<organism evidence="2 3">
    <name type="scientific">Fusarium duplospermum</name>
    <dbReference type="NCBI Taxonomy" id="1325734"/>
    <lineage>
        <taxon>Eukaryota</taxon>
        <taxon>Fungi</taxon>
        <taxon>Dikarya</taxon>
        <taxon>Ascomycota</taxon>
        <taxon>Pezizomycotina</taxon>
        <taxon>Sordariomycetes</taxon>
        <taxon>Hypocreomycetidae</taxon>
        <taxon>Hypocreales</taxon>
        <taxon>Nectriaceae</taxon>
        <taxon>Fusarium</taxon>
        <taxon>Fusarium solani species complex</taxon>
    </lineage>
</organism>
<feature type="compositionally biased region" description="Polar residues" evidence="1">
    <location>
        <begin position="445"/>
        <end position="455"/>
    </location>
</feature>
<dbReference type="AlphaFoldDB" id="A0A428NTB7"/>
<protein>
    <submittedName>
        <fullName evidence="2">Uncharacterized protein</fullName>
    </submittedName>
</protein>
<reference evidence="2 3" key="1">
    <citation type="submission" date="2017-06" db="EMBL/GenBank/DDBJ databases">
        <title>Comparative genomic analysis of Ambrosia Fusariam Clade fungi.</title>
        <authorList>
            <person name="Stajich J.E."/>
            <person name="Carrillo J."/>
            <person name="Kijimoto T."/>
            <person name="Eskalen A."/>
            <person name="O'Donnell K."/>
            <person name="Kasson M."/>
        </authorList>
    </citation>
    <scope>NUCLEOTIDE SEQUENCE [LARGE SCALE GENOMIC DNA]</scope>
    <source>
        <strain evidence="2 3">NRRL62584</strain>
    </source>
</reference>
<feature type="compositionally biased region" description="Basic and acidic residues" evidence="1">
    <location>
        <begin position="460"/>
        <end position="469"/>
    </location>
</feature>
<comment type="caution">
    <text evidence="2">The sequence shown here is derived from an EMBL/GenBank/DDBJ whole genome shotgun (WGS) entry which is preliminary data.</text>
</comment>
<feature type="region of interest" description="Disordered" evidence="1">
    <location>
        <begin position="424"/>
        <end position="469"/>
    </location>
</feature>
<dbReference type="Proteomes" id="UP000288168">
    <property type="component" value="Unassembled WGS sequence"/>
</dbReference>